<dbReference type="Gene3D" id="1.10.132.20">
    <property type="entry name" value="Ribosome-recycling factor"/>
    <property type="match status" value="1"/>
</dbReference>
<dbReference type="PANTHER" id="PTHR20982">
    <property type="entry name" value="RIBOSOME RECYCLING FACTOR"/>
    <property type="match status" value="1"/>
</dbReference>
<proteinExistence type="inferred from homology"/>
<dbReference type="InterPro" id="IPR023584">
    <property type="entry name" value="Ribosome_recyc_fac_dom"/>
</dbReference>
<evidence type="ECO:0000256" key="4">
    <source>
        <dbReference type="SAM" id="MobiDB-lite"/>
    </source>
</evidence>
<reference evidence="6" key="1">
    <citation type="journal article" date="2021" name="New Phytol.">
        <title>Evolutionary innovations through gain and loss of genes in the ectomycorrhizal Boletales.</title>
        <authorList>
            <person name="Wu G."/>
            <person name="Miyauchi S."/>
            <person name="Morin E."/>
            <person name="Kuo A."/>
            <person name="Drula E."/>
            <person name="Varga T."/>
            <person name="Kohler A."/>
            <person name="Feng B."/>
            <person name="Cao Y."/>
            <person name="Lipzen A."/>
            <person name="Daum C."/>
            <person name="Hundley H."/>
            <person name="Pangilinan J."/>
            <person name="Johnson J."/>
            <person name="Barry K."/>
            <person name="LaButti K."/>
            <person name="Ng V."/>
            <person name="Ahrendt S."/>
            <person name="Min B."/>
            <person name="Choi I.G."/>
            <person name="Park H."/>
            <person name="Plett J.M."/>
            <person name="Magnuson J."/>
            <person name="Spatafora J.W."/>
            <person name="Nagy L.G."/>
            <person name="Henrissat B."/>
            <person name="Grigoriev I.V."/>
            <person name="Yang Z.L."/>
            <person name="Xu J."/>
            <person name="Martin F.M."/>
        </authorList>
    </citation>
    <scope>NUCLEOTIDE SEQUENCE</scope>
    <source>
        <strain evidence="6">KKN 215</strain>
    </source>
</reference>
<feature type="region of interest" description="Disordered" evidence="4">
    <location>
        <begin position="40"/>
        <end position="83"/>
    </location>
</feature>
<dbReference type="AlphaFoldDB" id="A0A8K0UKG9"/>
<evidence type="ECO:0000256" key="3">
    <source>
        <dbReference type="ARBA" id="ARBA00024909"/>
    </source>
</evidence>
<dbReference type="Proteomes" id="UP000813824">
    <property type="component" value="Unassembled WGS sequence"/>
</dbReference>
<dbReference type="SUPFAM" id="SSF55194">
    <property type="entry name" value="Ribosome recycling factor, RRF"/>
    <property type="match status" value="1"/>
</dbReference>
<evidence type="ECO:0000256" key="2">
    <source>
        <dbReference type="ARBA" id="ARBA00022917"/>
    </source>
</evidence>
<comment type="caution">
    <text evidence="6">The sequence shown here is derived from an EMBL/GenBank/DDBJ whole genome shotgun (WGS) entry which is preliminary data.</text>
</comment>
<evidence type="ECO:0000259" key="5">
    <source>
        <dbReference type="Pfam" id="PF01765"/>
    </source>
</evidence>
<dbReference type="PANTHER" id="PTHR20982:SF3">
    <property type="entry name" value="MITOCHONDRIAL RIBOSOME RECYCLING FACTOR PSEUDO 1"/>
    <property type="match status" value="1"/>
</dbReference>
<dbReference type="GO" id="GO:0005739">
    <property type="term" value="C:mitochondrion"/>
    <property type="evidence" value="ECO:0007669"/>
    <property type="project" value="TreeGrafter"/>
</dbReference>
<dbReference type="Gene3D" id="3.30.1360.40">
    <property type="match status" value="1"/>
</dbReference>
<evidence type="ECO:0000256" key="1">
    <source>
        <dbReference type="ARBA" id="ARBA00005912"/>
    </source>
</evidence>
<dbReference type="Pfam" id="PF01765">
    <property type="entry name" value="RRF"/>
    <property type="match status" value="1"/>
</dbReference>
<organism evidence="6 7">
    <name type="scientific">Cristinia sonorae</name>
    <dbReference type="NCBI Taxonomy" id="1940300"/>
    <lineage>
        <taxon>Eukaryota</taxon>
        <taxon>Fungi</taxon>
        <taxon>Dikarya</taxon>
        <taxon>Basidiomycota</taxon>
        <taxon>Agaricomycotina</taxon>
        <taxon>Agaricomycetes</taxon>
        <taxon>Agaricomycetidae</taxon>
        <taxon>Agaricales</taxon>
        <taxon>Pleurotineae</taxon>
        <taxon>Stephanosporaceae</taxon>
        <taxon>Cristinia</taxon>
    </lineage>
</organism>
<sequence length="275" mass="31093">MSLLRTVVRHVPLSSSPQLKHSILHQSHLTWRPILLSPQTRHYASKKDNKKDSKKDKKRDNKNDDTNPTSPRESRRTVNTDTLIPGSKRILAGEEYFKAEEKMKGVLDRFKKEVAELETRASGRVTPAVLAPVRVVLPHSEGKGVRLEEVATVGVREGTTLIITVFEESSLKFVEQAIYAAKLPSIVPQKVDNQTIKVPMPKPTVEARQALFTTAQRKAEDCRSHIRKQQQLSVKKGAYEKHSQELDEFKQLTDRFIGDIDKVLADFKKVASPSK</sequence>
<gene>
    <name evidence="6" type="ORF">BXZ70DRAFT_307342</name>
</gene>
<protein>
    <submittedName>
        <fullName evidence="6">Ribosome recycling factor domain-containing protein</fullName>
    </submittedName>
</protein>
<name>A0A8K0UKG9_9AGAR</name>
<dbReference type="InterPro" id="IPR002661">
    <property type="entry name" value="Ribosome_recyc_fac"/>
</dbReference>
<dbReference type="GO" id="GO:0006412">
    <property type="term" value="P:translation"/>
    <property type="evidence" value="ECO:0007669"/>
    <property type="project" value="UniProtKB-KW"/>
</dbReference>
<dbReference type="OrthoDB" id="407355at2759"/>
<evidence type="ECO:0000313" key="7">
    <source>
        <dbReference type="Proteomes" id="UP000813824"/>
    </source>
</evidence>
<dbReference type="InterPro" id="IPR036191">
    <property type="entry name" value="RRF_sf"/>
</dbReference>
<keyword evidence="7" id="KW-1185">Reference proteome</keyword>
<feature type="domain" description="Ribosome recycling factor" evidence="5">
    <location>
        <begin position="116"/>
        <end position="269"/>
    </location>
</feature>
<keyword evidence="2" id="KW-0648">Protein biosynthesis</keyword>
<comment type="similarity">
    <text evidence="1">Belongs to the RRF family.</text>
</comment>
<feature type="compositionally biased region" description="Basic and acidic residues" evidence="4">
    <location>
        <begin position="45"/>
        <end position="65"/>
    </location>
</feature>
<evidence type="ECO:0000313" key="6">
    <source>
        <dbReference type="EMBL" id="KAH8097036.1"/>
    </source>
</evidence>
<dbReference type="GO" id="GO:0043023">
    <property type="term" value="F:ribosomal large subunit binding"/>
    <property type="evidence" value="ECO:0007669"/>
    <property type="project" value="TreeGrafter"/>
</dbReference>
<accession>A0A8K0UKG9</accession>
<dbReference type="EMBL" id="JAEVFJ010000021">
    <property type="protein sequence ID" value="KAH8097036.1"/>
    <property type="molecule type" value="Genomic_DNA"/>
</dbReference>
<comment type="function">
    <text evidence="3">Necessary for protein synthesis in mitochondria. Functions as a ribosome recycling factor in mitochondria.</text>
</comment>